<dbReference type="OrthoDB" id="9798430at2"/>
<proteinExistence type="predicted"/>
<evidence type="ECO:0000313" key="2">
    <source>
        <dbReference type="EMBL" id="SER55034.1"/>
    </source>
</evidence>
<dbReference type="InterPro" id="IPR037523">
    <property type="entry name" value="VOC_core"/>
</dbReference>
<dbReference type="Pfam" id="PF00903">
    <property type="entry name" value="Glyoxalase"/>
    <property type="match status" value="1"/>
</dbReference>
<dbReference type="Proteomes" id="UP000199687">
    <property type="component" value="Unassembled WGS sequence"/>
</dbReference>
<dbReference type="InterPro" id="IPR029068">
    <property type="entry name" value="Glyas_Bleomycin-R_OHBP_Dase"/>
</dbReference>
<dbReference type="PANTHER" id="PTHR36503:SF2">
    <property type="entry name" value="BLR2408 PROTEIN"/>
    <property type="match status" value="1"/>
</dbReference>
<feature type="domain" description="VOC" evidence="1">
    <location>
        <begin position="11"/>
        <end position="135"/>
    </location>
</feature>
<keyword evidence="3" id="KW-1185">Reference proteome</keyword>
<dbReference type="Gene3D" id="3.10.180.10">
    <property type="entry name" value="2,3-Dihydroxybiphenyl 1,2-Dioxygenase, domain 1"/>
    <property type="match status" value="1"/>
</dbReference>
<name>A0A1H9Q3M9_9BACI</name>
<protein>
    <recommendedName>
        <fullName evidence="1">VOC domain-containing protein</fullName>
    </recommendedName>
</protein>
<sequence length="141" mass="16051">MSETVGATKVEKIFVNLPVKDLKKSMDFFKKIGFTFNPQFTNESAACMVINEHIYSMLLVEDHFKTFTNKTIINTEKETEAILSLSVTSKEEVDELVEKALQAGGKISSEAKDYGFMYQRGFQDTDGHLWEVLYMDMNAVN</sequence>
<organism evidence="2 3">
    <name type="scientific">Gracilibacillus ureilyticus</name>
    <dbReference type="NCBI Taxonomy" id="531814"/>
    <lineage>
        <taxon>Bacteria</taxon>
        <taxon>Bacillati</taxon>
        <taxon>Bacillota</taxon>
        <taxon>Bacilli</taxon>
        <taxon>Bacillales</taxon>
        <taxon>Bacillaceae</taxon>
        <taxon>Gracilibacillus</taxon>
    </lineage>
</organism>
<reference evidence="2 3" key="1">
    <citation type="submission" date="2016-10" db="EMBL/GenBank/DDBJ databases">
        <authorList>
            <person name="de Groot N.N."/>
        </authorList>
    </citation>
    <scope>NUCLEOTIDE SEQUENCE [LARGE SCALE GENOMIC DNA]</scope>
    <source>
        <strain evidence="2 3">CGMCC 1.7727</strain>
    </source>
</reference>
<dbReference type="PROSITE" id="PS51819">
    <property type="entry name" value="VOC"/>
    <property type="match status" value="1"/>
</dbReference>
<dbReference type="PANTHER" id="PTHR36503">
    <property type="entry name" value="BLR2520 PROTEIN"/>
    <property type="match status" value="1"/>
</dbReference>
<gene>
    <name evidence="2" type="ORF">SAMN04487944_10618</name>
</gene>
<dbReference type="STRING" id="531814.SAMN04487944_10618"/>
<dbReference type="AlphaFoldDB" id="A0A1H9Q3M9"/>
<dbReference type="EMBL" id="FOGL01000006">
    <property type="protein sequence ID" value="SER55034.1"/>
    <property type="molecule type" value="Genomic_DNA"/>
</dbReference>
<dbReference type="InterPro" id="IPR004360">
    <property type="entry name" value="Glyas_Fos-R_dOase_dom"/>
</dbReference>
<evidence type="ECO:0000313" key="3">
    <source>
        <dbReference type="Proteomes" id="UP000199687"/>
    </source>
</evidence>
<evidence type="ECO:0000259" key="1">
    <source>
        <dbReference type="PROSITE" id="PS51819"/>
    </source>
</evidence>
<dbReference type="SUPFAM" id="SSF54593">
    <property type="entry name" value="Glyoxalase/Bleomycin resistance protein/Dihydroxybiphenyl dioxygenase"/>
    <property type="match status" value="1"/>
</dbReference>
<accession>A0A1H9Q3M9</accession>
<dbReference type="RefSeq" id="WP_089740268.1">
    <property type="nucleotide sequence ID" value="NZ_FOGL01000006.1"/>
</dbReference>